<proteinExistence type="predicted"/>
<evidence type="ECO:0000313" key="3">
    <source>
        <dbReference type="Proteomes" id="UP000278907"/>
    </source>
</evidence>
<keyword evidence="1" id="KW-0472">Membrane</keyword>
<dbReference type="Proteomes" id="UP000278907">
    <property type="component" value="Unassembled WGS sequence"/>
</dbReference>
<organism evidence="2 3">
    <name type="scientific">Corallococcus praedator</name>
    <dbReference type="NCBI Taxonomy" id="2316724"/>
    <lineage>
        <taxon>Bacteria</taxon>
        <taxon>Pseudomonadati</taxon>
        <taxon>Myxococcota</taxon>
        <taxon>Myxococcia</taxon>
        <taxon>Myxococcales</taxon>
        <taxon>Cystobacterineae</taxon>
        <taxon>Myxococcaceae</taxon>
        <taxon>Corallococcus</taxon>
    </lineage>
</organism>
<dbReference type="EMBL" id="RAWI01001366">
    <property type="protein sequence ID" value="RKH75992.1"/>
    <property type="molecule type" value="Genomic_DNA"/>
</dbReference>
<keyword evidence="1" id="KW-0812">Transmembrane</keyword>
<keyword evidence="3" id="KW-1185">Reference proteome</keyword>
<keyword evidence="1" id="KW-1133">Transmembrane helix</keyword>
<feature type="transmembrane region" description="Helical" evidence="1">
    <location>
        <begin position="7"/>
        <end position="25"/>
    </location>
</feature>
<sequence>MTTELDLLILTIYIITVIYVLYQMIDSLEAKTTIAFDRATVQQQLEERELQSLVDIKFSLASRYDY</sequence>
<comment type="caution">
    <text evidence="2">The sequence shown here is derived from an EMBL/GenBank/DDBJ whole genome shotgun (WGS) entry which is preliminary data.</text>
</comment>
<accession>A0ABX9Q1K3</accession>
<evidence type="ECO:0000313" key="2">
    <source>
        <dbReference type="EMBL" id="RKH75992.1"/>
    </source>
</evidence>
<reference evidence="2 3" key="1">
    <citation type="submission" date="2018-09" db="EMBL/GenBank/DDBJ databases">
        <authorList>
            <person name="Livingstone P.G."/>
            <person name="Whitworth D.E."/>
        </authorList>
    </citation>
    <scope>NUCLEOTIDE SEQUENCE [LARGE SCALE GENOMIC DNA]</scope>
    <source>
        <strain evidence="2 3">CA031B</strain>
    </source>
</reference>
<name>A0ABX9Q1K3_9BACT</name>
<protein>
    <submittedName>
        <fullName evidence="2">Uncharacterized protein</fullName>
    </submittedName>
</protein>
<feature type="non-terminal residue" evidence="2">
    <location>
        <position position="66"/>
    </location>
</feature>
<gene>
    <name evidence="2" type="ORF">D7Y13_44515</name>
</gene>
<evidence type="ECO:0000256" key="1">
    <source>
        <dbReference type="SAM" id="Phobius"/>
    </source>
</evidence>